<dbReference type="Proteomes" id="UP001519271">
    <property type="component" value="Unassembled WGS sequence"/>
</dbReference>
<dbReference type="PANTHER" id="PTHR11091">
    <property type="entry name" value="OXIDOREDUCTASE-RELATED"/>
    <property type="match status" value="1"/>
</dbReference>
<comment type="caution">
    <text evidence="3">The sequence shown here is derived from an EMBL/GenBank/DDBJ whole genome shotgun (WGS) entry which is preliminary data.</text>
</comment>
<keyword evidence="2" id="KW-0560">Oxidoreductase</keyword>
<protein>
    <submittedName>
        <fullName evidence="3">LDH2 family malate/lactate/ureidoglycolate dehydrogenase</fullName>
    </submittedName>
</protein>
<organism evidence="3 4">
    <name type="scientific">Youngiibacter multivorans</name>
    <dbReference type="NCBI Taxonomy" id="937251"/>
    <lineage>
        <taxon>Bacteria</taxon>
        <taxon>Bacillati</taxon>
        <taxon>Bacillota</taxon>
        <taxon>Clostridia</taxon>
        <taxon>Eubacteriales</taxon>
        <taxon>Clostridiaceae</taxon>
        <taxon>Youngiibacter</taxon>
    </lineage>
</organism>
<dbReference type="InterPro" id="IPR043144">
    <property type="entry name" value="Mal/L-sulf/L-lact_DH-like_ah"/>
</dbReference>
<dbReference type="SUPFAM" id="SSF89733">
    <property type="entry name" value="L-sulfolactate dehydrogenase-like"/>
    <property type="match status" value="1"/>
</dbReference>
<comment type="similarity">
    <text evidence="1">Belongs to the LDH2/MDH2 oxidoreductase family.</text>
</comment>
<dbReference type="Gene3D" id="3.30.1370.60">
    <property type="entry name" value="Hypothetical oxidoreductase yiak, domain 2"/>
    <property type="match status" value="1"/>
</dbReference>
<gene>
    <name evidence="3" type="ORF">J2Z34_003095</name>
</gene>
<proteinExistence type="inferred from homology"/>
<dbReference type="PANTHER" id="PTHR11091:SF0">
    <property type="entry name" value="MALATE DEHYDROGENASE"/>
    <property type="match status" value="1"/>
</dbReference>
<dbReference type="InterPro" id="IPR036111">
    <property type="entry name" value="Mal/L-sulfo/L-lacto_DH-like_sf"/>
</dbReference>
<name>A0ABS4G7Q3_9CLOT</name>
<dbReference type="Pfam" id="PF02615">
    <property type="entry name" value="Ldh_2"/>
    <property type="match status" value="1"/>
</dbReference>
<evidence type="ECO:0000256" key="1">
    <source>
        <dbReference type="ARBA" id="ARBA00006056"/>
    </source>
</evidence>
<reference evidence="3 4" key="1">
    <citation type="submission" date="2021-03" db="EMBL/GenBank/DDBJ databases">
        <title>Genomic Encyclopedia of Type Strains, Phase IV (KMG-IV): sequencing the most valuable type-strain genomes for metagenomic binning, comparative biology and taxonomic classification.</title>
        <authorList>
            <person name="Goeker M."/>
        </authorList>
    </citation>
    <scope>NUCLEOTIDE SEQUENCE [LARGE SCALE GENOMIC DNA]</scope>
    <source>
        <strain evidence="3 4">DSM 6139</strain>
    </source>
</reference>
<evidence type="ECO:0000313" key="3">
    <source>
        <dbReference type="EMBL" id="MBP1920580.1"/>
    </source>
</evidence>
<dbReference type="RefSeq" id="WP_209460748.1">
    <property type="nucleotide sequence ID" value="NZ_JAGGKC010000033.1"/>
</dbReference>
<evidence type="ECO:0000256" key="2">
    <source>
        <dbReference type="ARBA" id="ARBA00023002"/>
    </source>
</evidence>
<dbReference type="Gene3D" id="1.10.1530.10">
    <property type="match status" value="1"/>
</dbReference>
<dbReference type="InterPro" id="IPR043143">
    <property type="entry name" value="Mal/L-sulf/L-lact_DH-like_NADP"/>
</dbReference>
<dbReference type="InterPro" id="IPR003767">
    <property type="entry name" value="Malate/L-lactate_DH-like"/>
</dbReference>
<sequence length="367" mass="39891">MDKTYVSFELAADFIASAFIKSGVPPEDAAICADVLVESDRRGIDSHGCNRFKPIYIDRINSGIHKPVTEFEIIRETATTAVVDGHDGMGMVVGYKSMQLAIDKAKKYGMGMVAARNSTHYGIAGYYATMATKEGMIGITGTNARPSIAPTFGVENMLGTNPLTIGLPTDEDFPFVIDCATSITQRGKIEHYARTGKDTPSGMVIGSDGKPRTDSRQILIDLVKGDAALTPLGGIGEELGGYKGYGYATVVEILCAALQAGSYMKMLNGIGEKGEKIPYHLGHFFMAIDTEAFMGLETFKKTAGDILRDLRSSRLAPGEERIYTAGEKEHLAWLDRKDKGIPVEAEVMKEFIEIRDTLGLPHRFPNE</sequence>
<dbReference type="EMBL" id="JAGGKC010000033">
    <property type="protein sequence ID" value="MBP1920580.1"/>
    <property type="molecule type" value="Genomic_DNA"/>
</dbReference>
<keyword evidence="4" id="KW-1185">Reference proteome</keyword>
<evidence type="ECO:0000313" key="4">
    <source>
        <dbReference type="Proteomes" id="UP001519271"/>
    </source>
</evidence>
<accession>A0ABS4G7Q3</accession>